<dbReference type="InterPro" id="IPR039424">
    <property type="entry name" value="SBP_5"/>
</dbReference>
<protein>
    <recommendedName>
        <fullName evidence="4">Solute-binding protein family 5 domain-containing protein</fullName>
    </recommendedName>
</protein>
<evidence type="ECO:0000256" key="3">
    <source>
        <dbReference type="SAM" id="MobiDB-lite"/>
    </source>
</evidence>
<dbReference type="PROSITE" id="PS51257">
    <property type="entry name" value="PROKAR_LIPOPROTEIN"/>
    <property type="match status" value="1"/>
</dbReference>
<keyword evidence="2" id="KW-0732">Signal</keyword>
<evidence type="ECO:0000256" key="2">
    <source>
        <dbReference type="ARBA" id="ARBA00022729"/>
    </source>
</evidence>
<dbReference type="PANTHER" id="PTHR30290:SF83">
    <property type="entry name" value="ABC TRANSPORTER SUBSTRATE-BINDING PROTEIN"/>
    <property type="match status" value="1"/>
</dbReference>
<dbReference type="AlphaFoldDB" id="A0A381S005"/>
<feature type="compositionally biased region" description="Low complexity" evidence="3">
    <location>
        <begin position="30"/>
        <end position="46"/>
    </location>
</feature>
<dbReference type="InterPro" id="IPR000914">
    <property type="entry name" value="SBP_5_dom"/>
</dbReference>
<dbReference type="GO" id="GO:1904680">
    <property type="term" value="F:peptide transmembrane transporter activity"/>
    <property type="evidence" value="ECO:0007669"/>
    <property type="project" value="TreeGrafter"/>
</dbReference>
<comment type="similarity">
    <text evidence="1">Belongs to the bacterial solute-binding protein 5 family.</text>
</comment>
<accession>A0A381S005</accession>
<dbReference type="Gene3D" id="3.40.190.10">
    <property type="entry name" value="Periplasmic binding protein-like II"/>
    <property type="match status" value="1"/>
</dbReference>
<reference evidence="5" key="1">
    <citation type="submission" date="2018-05" db="EMBL/GenBank/DDBJ databases">
        <authorList>
            <person name="Lanie J.A."/>
            <person name="Ng W.-L."/>
            <person name="Kazmierczak K.M."/>
            <person name="Andrzejewski T.M."/>
            <person name="Davidsen T.M."/>
            <person name="Wayne K.J."/>
            <person name="Tettelin H."/>
            <person name="Glass J.I."/>
            <person name="Rusch D."/>
            <person name="Podicherti R."/>
            <person name="Tsui H.-C.T."/>
            <person name="Winkler M.E."/>
        </authorList>
    </citation>
    <scope>NUCLEOTIDE SEQUENCE</scope>
</reference>
<dbReference type="PANTHER" id="PTHR30290">
    <property type="entry name" value="PERIPLASMIC BINDING COMPONENT OF ABC TRANSPORTER"/>
    <property type="match status" value="1"/>
</dbReference>
<dbReference type="GO" id="GO:0015833">
    <property type="term" value="P:peptide transport"/>
    <property type="evidence" value="ECO:0007669"/>
    <property type="project" value="TreeGrafter"/>
</dbReference>
<feature type="domain" description="Solute-binding protein family 5" evidence="4">
    <location>
        <begin position="92"/>
        <end position="449"/>
    </location>
</feature>
<gene>
    <name evidence="5" type="ORF">METZ01_LOCUS50244</name>
</gene>
<evidence type="ECO:0000259" key="4">
    <source>
        <dbReference type="Pfam" id="PF00496"/>
    </source>
</evidence>
<dbReference type="GO" id="GO:0043190">
    <property type="term" value="C:ATP-binding cassette (ABC) transporter complex"/>
    <property type="evidence" value="ECO:0007669"/>
    <property type="project" value="InterPro"/>
</dbReference>
<dbReference type="SUPFAM" id="SSF53850">
    <property type="entry name" value="Periplasmic binding protein-like II"/>
    <property type="match status" value="1"/>
</dbReference>
<dbReference type="Pfam" id="PF00496">
    <property type="entry name" value="SBP_bac_5"/>
    <property type="match status" value="1"/>
</dbReference>
<proteinExistence type="inferred from homology"/>
<dbReference type="PIRSF" id="PIRSF002741">
    <property type="entry name" value="MppA"/>
    <property type="match status" value="1"/>
</dbReference>
<dbReference type="InterPro" id="IPR030678">
    <property type="entry name" value="Peptide/Ni-bd"/>
</dbReference>
<name>A0A381S005_9ZZZZ</name>
<dbReference type="PROSITE" id="PS01040">
    <property type="entry name" value="SBP_BACTERIAL_5"/>
    <property type="match status" value="1"/>
</dbReference>
<dbReference type="InterPro" id="IPR023765">
    <property type="entry name" value="SBP_5_CS"/>
</dbReference>
<dbReference type="Gene3D" id="3.10.105.10">
    <property type="entry name" value="Dipeptide-binding Protein, Domain 3"/>
    <property type="match status" value="1"/>
</dbReference>
<dbReference type="EMBL" id="UINC01002505">
    <property type="protein sequence ID" value="SUZ97390.1"/>
    <property type="molecule type" value="Genomic_DNA"/>
</dbReference>
<dbReference type="GO" id="GO:0042597">
    <property type="term" value="C:periplasmic space"/>
    <property type="evidence" value="ECO:0007669"/>
    <property type="project" value="UniProtKB-ARBA"/>
</dbReference>
<evidence type="ECO:0000313" key="5">
    <source>
        <dbReference type="EMBL" id="SUZ97390.1"/>
    </source>
</evidence>
<sequence length="530" mass="57392">MNWRARFLGLTFAILALAAIACGGSVAATPATSSTSSAPTESNTPTDPAEERVLKVAMTFLDEPPDPYQAGWLAVPTGLAETLFRLNNNLNPEPWLASGAVQVEPTTWEVTIREGIKFHNGVLMDATKVKGSLDLALLRRPETRVLLDLDRIEVKDQLTVVIHTNSPNPVLPGLLTNQNTSIADPDTVPASLDESAERSAMTGPYKLMSFTADQEMKVVAHTEYWQGTPAVDRVEYVAFNQAETRLIALQSGDVDISINLSPQGAVVVGNDSYLDIKTAPPSGMLFMFVNHESPAMRDPLVRRAVAIAVDREAMSTGVADGHAVPAETMFPPGFLSCQSTAGYSYDPEAARELLAEAGYKDEDGDGIVEKDGNKLELVLQTYPERPLLPPMLEVFQSMLKDIGVGAKVQIVEWTLASQGGYDLFGYSNDTTTTGDPSWALNRQFLTGGDENRGNFSSLSVDEIIGRLSRASDPAQRQQIACDALQAGQDEVALIPVMFPNRLYGISESVKWASGPHAAQIYFIDYLIGLK</sequence>
<feature type="region of interest" description="Disordered" evidence="3">
    <location>
        <begin position="30"/>
        <end position="49"/>
    </location>
</feature>
<organism evidence="5">
    <name type="scientific">marine metagenome</name>
    <dbReference type="NCBI Taxonomy" id="408172"/>
    <lineage>
        <taxon>unclassified sequences</taxon>
        <taxon>metagenomes</taxon>
        <taxon>ecological metagenomes</taxon>
    </lineage>
</organism>
<dbReference type="CDD" id="cd08490">
    <property type="entry name" value="PBP2_NikA_DppA_OppA_like_3"/>
    <property type="match status" value="1"/>
</dbReference>
<evidence type="ECO:0000256" key="1">
    <source>
        <dbReference type="ARBA" id="ARBA00005695"/>
    </source>
</evidence>